<feature type="domain" description="FHA" evidence="2">
    <location>
        <begin position="22"/>
        <end position="72"/>
    </location>
</feature>
<gene>
    <name evidence="3" type="ordered locus">Atc_2748</name>
</gene>
<name>F9ZTP8_ACICS</name>
<dbReference type="Proteomes" id="UP000006135">
    <property type="component" value="Chromosome"/>
</dbReference>
<dbReference type="EMBL" id="CP002573">
    <property type="protein sequence ID" value="AEK59395.1"/>
    <property type="molecule type" value="Genomic_DNA"/>
</dbReference>
<dbReference type="CDD" id="cd01130">
    <property type="entry name" value="VirB11-like_ATPase"/>
    <property type="match status" value="1"/>
</dbReference>
<dbReference type="OrthoDB" id="5288867at2"/>
<dbReference type="InterPro" id="IPR008984">
    <property type="entry name" value="SMAD_FHA_dom_sf"/>
</dbReference>
<organism evidence="3 4">
    <name type="scientific">Acidithiobacillus caldus (strain SM-1)</name>
    <dbReference type="NCBI Taxonomy" id="990288"/>
    <lineage>
        <taxon>Bacteria</taxon>
        <taxon>Pseudomonadati</taxon>
        <taxon>Pseudomonadota</taxon>
        <taxon>Acidithiobacillia</taxon>
        <taxon>Acidithiobacillales</taxon>
        <taxon>Acidithiobacillaceae</taxon>
        <taxon>Acidithiobacillus</taxon>
    </lineage>
</organism>
<dbReference type="GeneID" id="92932651"/>
<dbReference type="InterPro" id="IPR001482">
    <property type="entry name" value="T2SS/T4SS_dom"/>
</dbReference>
<dbReference type="InterPro" id="IPR027417">
    <property type="entry name" value="P-loop_NTPase"/>
</dbReference>
<dbReference type="RefSeq" id="WP_014003575.1">
    <property type="nucleotide sequence ID" value="NC_015850.1"/>
</dbReference>
<evidence type="ECO:0000259" key="2">
    <source>
        <dbReference type="SMART" id="SM00240"/>
    </source>
</evidence>
<dbReference type="HOGENOM" id="CLU_005379_4_3_6"/>
<evidence type="ECO:0000313" key="4">
    <source>
        <dbReference type="Proteomes" id="UP000006135"/>
    </source>
</evidence>
<dbReference type="Gene3D" id="2.60.200.20">
    <property type="match status" value="1"/>
</dbReference>
<dbReference type="PANTHER" id="PTHR30486">
    <property type="entry name" value="TWITCHING MOTILITY PROTEIN PILT"/>
    <property type="match status" value="1"/>
</dbReference>
<dbReference type="Gene3D" id="3.40.50.300">
    <property type="entry name" value="P-loop containing nucleotide triphosphate hydrolases"/>
    <property type="match status" value="1"/>
</dbReference>
<dbReference type="Gene3D" id="3.30.450.380">
    <property type="match status" value="1"/>
</dbReference>
<evidence type="ECO:0000256" key="1">
    <source>
        <dbReference type="ARBA" id="ARBA00006611"/>
    </source>
</evidence>
<dbReference type="AlphaFoldDB" id="F9ZTP8"/>
<protein>
    <submittedName>
        <fullName evidence="3">FHA domain containing protein</fullName>
    </submittedName>
</protein>
<sequence length="574" mass="63107">MFRVVAEHVKHGPMVVRPHDGVCLIGRSPEAHVRLEGWNIGREHARIVRRADGPYVEAVGPLAAVSVNGEKVRWYGPLRPEDVVEVAGVTLRIQPEPAAADSAAVPAVTEATAAPPAAQTAGSPLASVAPLVAATAPQPPVRVEKNVIDPQWSRWRAALEERVRAQMDLRRMDLSSMSREDLQRFVSNLAAEVLQGLRLPPELDRERLIKEVVDEAVGLGPLEDLLADETVTEIMVNRFDEVFIERRGRLEPAPTVFSSEQAVRNIIDRIVAPIGRRIDESSPLVDARLHDGSRVNAVIPPVALKGANITIRKFSKKRLQMEDLIGFGSVEPRMAEFLRVAVEQRKNIIISGGTGSGKTTLLNVLSNFIPPNERVVTIEDAAELKLYQPNLVSMEARPANVEGKGAIPIRELVRNALRMRPDRIVVGECRGGEALDMLQAMNTGHDGSLTTAHANSPRDMLSRMEVMVMMAGMELPLAAIREQIASAIDIIVQITRFSCGSRKLTAIVEVTGTESGVIQLQELFYFKQQGFGPDGKVRGTFRASGSIPEFYEEMRERGLPVDMSLFLEAEHERL</sequence>
<dbReference type="GO" id="GO:0016887">
    <property type="term" value="F:ATP hydrolysis activity"/>
    <property type="evidence" value="ECO:0007669"/>
    <property type="project" value="InterPro"/>
</dbReference>
<comment type="similarity">
    <text evidence="1">Belongs to the GSP E family.</text>
</comment>
<dbReference type="SUPFAM" id="SSF52540">
    <property type="entry name" value="P-loop containing nucleoside triphosphate hydrolases"/>
    <property type="match status" value="1"/>
</dbReference>
<dbReference type="InterPro" id="IPR050921">
    <property type="entry name" value="T4SS_GSP_E_ATPase"/>
</dbReference>
<accession>F9ZTP8</accession>
<dbReference type="Pfam" id="PF00437">
    <property type="entry name" value="T2SSE"/>
    <property type="match status" value="1"/>
</dbReference>
<dbReference type="STRING" id="990288.Atc_2748"/>
<dbReference type="PANTHER" id="PTHR30486:SF15">
    <property type="entry name" value="TYPE II_IV SECRETION SYSTEM ATPASE"/>
    <property type="match status" value="1"/>
</dbReference>
<dbReference type="CDD" id="cd00060">
    <property type="entry name" value="FHA"/>
    <property type="match status" value="1"/>
</dbReference>
<proteinExistence type="inferred from homology"/>
<dbReference type="InterPro" id="IPR000253">
    <property type="entry name" value="FHA_dom"/>
</dbReference>
<reference evidence="3 4" key="1">
    <citation type="journal article" date="2011" name="J. Genet. Genomics">
        <title>Unraveling the Acidithiobacillus caldus complete genome and its central metabolisms for carbon assimilation.</title>
        <authorList>
            <person name="You X.Y."/>
            <person name="Guo X."/>
            <person name="Zheng H.J."/>
            <person name="Zhang M.J."/>
            <person name="Liu L.J."/>
            <person name="Zhu Y.Q."/>
            <person name="Zhu B."/>
            <person name="Wang S.Y."/>
            <person name="Zhao G.P."/>
            <person name="Poetsch A."/>
            <person name="Jiang C.Y."/>
            <person name="Liu S.J."/>
        </authorList>
    </citation>
    <scope>NUCLEOTIDE SEQUENCE [LARGE SCALE GENOMIC DNA]</scope>
    <source>
        <strain evidence="3 4">SM-1</strain>
    </source>
</reference>
<keyword evidence="4" id="KW-1185">Reference proteome</keyword>
<dbReference type="KEGG" id="acu:Atc_2748"/>
<dbReference type="Pfam" id="PF00498">
    <property type="entry name" value="FHA"/>
    <property type="match status" value="1"/>
</dbReference>
<dbReference type="SMART" id="SM00240">
    <property type="entry name" value="FHA"/>
    <property type="match status" value="1"/>
</dbReference>
<evidence type="ECO:0000313" key="3">
    <source>
        <dbReference type="EMBL" id="AEK59395.1"/>
    </source>
</evidence>
<dbReference type="SUPFAM" id="SSF49879">
    <property type="entry name" value="SMAD/FHA domain"/>
    <property type="match status" value="1"/>
</dbReference>